<dbReference type="PRINTS" id="PR00032">
    <property type="entry name" value="HTHARAC"/>
</dbReference>
<comment type="caution">
    <text evidence="6">The sequence shown here is derived from an EMBL/GenBank/DDBJ whole genome shotgun (WGS) entry which is preliminary data.</text>
</comment>
<evidence type="ECO:0000313" key="7">
    <source>
        <dbReference type="Proteomes" id="UP000653578"/>
    </source>
</evidence>
<keyword evidence="1" id="KW-0805">Transcription regulation</keyword>
<sequence length="805" mass="91916">MHNVNFHGEFGVYSAFSALELSDSIASRIKLGYTFFTKGGETDSMILRNQESKFMYRNILLSIVLSIVITLLVSSTILYVNFDNIALKQVYESDSNSLLQTSQEIRTITETATSLSFQIYRDFVISKLLFYDKPDIYDVQGSMAQLNLYRLAMPFIDSIYVYNGTSELFYVSSNNFQNGIQTKANLGDPGMVDILDHFQDYIPFLPVPRTFKSTNVSTLQTTTVGIYSYLCYDAINLNNSLNSAVVVNISESFFNKSLKKIANNRASNEFIINKEGILISTDGSNPVLSNYADKSYIQKIIANASSPGYLVDNVNENLSLISYTAPDSLGWRYVRTTPYTIITKEIRDMRLKTIYISLSILLLGLLISFFMSKRLFGPIDKVIRSLKTLEIEKRDNLQILRQNFLRNIMLGRDAYHPQVLKSKLTYFGSKITIDHPSLLLMVKIDKYEENIRTYKDQLTLLRYAIMNIGTEISSSTFHAEGIDMGDDHILLLLSAKEADFKWEPVDYTELLQNMQASISSFIKLSVSITVSPLQDEAITCFQLYKQLLEASYHRLFRGHGCIIWSDEIIAYRTKEYKFPSQKEKQLVDCLMTGDSEEAELLYTDIVNETSLYPYTVVHLAISHLTLTVNNVLTTINKNNALAFPLYLDAAVASLTHVETIEEINAQFIDVFKQLQKKLDEKRSSKHVELIKKINDIIDRDYANQNLSLNSIADELAMSSIYISRLYKQHTMAAITDVIQDVRMNKSKDLLLNSSLSVAEIAEKTGFTSDSYFYRLFKKYNGITPNDFRKQLKYENTLQQKGIEER</sequence>
<dbReference type="Pfam" id="PF12833">
    <property type="entry name" value="HTH_18"/>
    <property type="match status" value="1"/>
</dbReference>
<evidence type="ECO:0000256" key="1">
    <source>
        <dbReference type="ARBA" id="ARBA00023015"/>
    </source>
</evidence>
<dbReference type="PROSITE" id="PS00041">
    <property type="entry name" value="HTH_ARAC_FAMILY_1"/>
    <property type="match status" value="1"/>
</dbReference>
<keyword evidence="2" id="KW-0238">DNA-binding</keyword>
<dbReference type="InterPro" id="IPR018062">
    <property type="entry name" value="HTH_AraC-typ_CS"/>
</dbReference>
<dbReference type="SUPFAM" id="SSF46689">
    <property type="entry name" value="Homeodomain-like"/>
    <property type="match status" value="1"/>
</dbReference>
<keyword evidence="3" id="KW-0804">Transcription</keyword>
<gene>
    <name evidence="6" type="ORF">GC096_36700</name>
</gene>
<name>A0ABX1XNE8_9BACL</name>
<evidence type="ECO:0000259" key="5">
    <source>
        <dbReference type="PROSITE" id="PS01124"/>
    </source>
</evidence>
<dbReference type="PANTHER" id="PTHR43280">
    <property type="entry name" value="ARAC-FAMILY TRANSCRIPTIONAL REGULATOR"/>
    <property type="match status" value="1"/>
</dbReference>
<evidence type="ECO:0000256" key="3">
    <source>
        <dbReference type="ARBA" id="ARBA00023163"/>
    </source>
</evidence>
<feature type="domain" description="HTH araC/xylS-type" evidence="5">
    <location>
        <begin position="691"/>
        <end position="790"/>
    </location>
</feature>
<dbReference type="EMBL" id="WHNY01000092">
    <property type="protein sequence ID" value="NOU69561.1"/>
    <property type="molecule type" value="Genomic_DNA"/>
</dbReference>
<feature type="transmembrane region" description="Helical" evidence="4">
    <location>
        <begin position="59"/>
        <end position="80"/>
    </location>
</feature>
<keyword evidence="4" id="KW-0472">Membrane</keyword>
<organism evidence="6 7">
    <name type="scientific">Paenibacillus plantarum</name>
    <dbReference type="NCBI Taxonomy" id="2654975"/>
    <lineage>
        <taxon>Bacteria</taxon>
        <taxon>Bacillati</taxon>
        <taxon>Bacillota</taxon>
        <taxon>Bacilli</taxon>
        <taxon>Bacillales</taxon>
        <taxon>Paenibacillaceae</taxon>
        <taxon>Paenibacillus</taxon>
    </lineage>
</organism>
<evidence type="ECO:0000313" key="6">
    <source>
        <dbReference type="EMBL" id="NOU69561.1"/>
    </source>
</evidence>
<evidence type="ECO:0000256" key="2">
    <source>
        <dbReference type="ARBA" id="ARBA00023125"/>
    </source>
</evidence>
<keyword evidence="4" id="KW-1133">Transmembrane helix</keyword>
<dbReference type="Gene3D" id="1.10.10.60">
    <property type="entry name" value="Homeodomain-like"/>
    <property type="match status" value="2"/>
</dbReference>
<evidence type="ECO:0000256" key="4">
    <source>
        <dbReference type="SAM" id="Phobius"/>
    </source>
</evidence>
<dbReference type="SMART" id="SM00342">
    <property type="entry name" value="HTH_ARAC"/>
    <property type="match status" value="1"/>
</dbReference>
<accession>A0ABX1XNE8</accession>
<feature type="transmembrane region" description="Helical" evidence="4">
    <location>
        <begin position="353"/>
        <end position="371"/>
    </location>
</feature>
<dbReference type="PANTHER" id="PTHR43280:SF28">
    <property type="entry name" value="HTH-TYPE TRANSCRIPTIONAL ACTIVATOR RHAS"/>
    <property type="match status" value="1"/>
</dbReference>
<keyword evidence="7" id="KW-1185">Reference proteome</keyword>
<dbReference type="PROSITE" id="PS01124">
    <property type="entry name" value="HTH_ARAC_FAMILY_2"/>
    <property type="match status" value="1"/>
</dbReference>
<proteinExistence type="predicted"/>
<protein>
    <submittedName>
        <fullName evidence="6">Helix-turn-helix domain-containing protein</fullName>
    </submittedName>
</protein>
<keyword evidence="4" id="KW-0812">Transmembrane</keyword>
<dbReference type="InterPro" id="IPR018060">
    <property type="entry name" value="HTH_AraC"/>
</dbReference>
<dbReference type="InterPro" id="IPR009057">
    <property type="entry name" value="Homeodomain-like_sf"/>
</dbReference>
<dbReference type="InterPro" id="IPR020449">
    <property type="entry name" value="Tscrpt_reg_AraC-type_HTH"/>
</dbReference>
<reference evidence="6 7" key="1">
    <citation type="submission" date="2019-10" db="EMBL/GenBank/DDBJ databases">
        <title>Description of Paenibacillus humi sp. nov.</title>
        <authorList>
            <person name="Carlier A."/>
            <person name="Qi S."/>
        </authorList>
    </citation>
    <scope>NUCLEOTIDE SEQUENCE [LARGE SCALE GENOMIC DNA]</scope>
    <source>
        <strain evidence="6 7">LMG 31461</strain>
    </source>
</reference>
<dbReference type="Proteomes" id="UP000653578">
    <property type="component" value="Unassembled WGS sequence"/>
</dbReference>